<organism evidence="2 3">
    <name type="scientific">Streptomyces javensis</name>
    <dbReference type="NCBI Taxonomy" id="114698"/>
    <lineage>
        <taxon>Bacteria</taxon>
        <taxon>Bacillati</taxon>
        <taxon>Actinomycetota</taxon>
        <taxon>Actinomycetes</taxon>
        <taxon>Kitasatosporales</taxon>
        <taxon>Streptomycetaceae</taxon>
        <taxon>Streptomyces</taxon>
        <taxon>Streptomyces violaceusniger group</taxon>
    </lineage>
</organism>
<accession>A0ABN1XGM2</accession>
<comment type="caution">
    <text evidence="2">The sequence shown here is derived from an EMBL/GenBank/DDBJ whole genome shotgun (WGS) entry which is preliminary data.</text>
</comment>
<dbReference type="Proteomes" id="UP001500282">
    <property type="component" value="Unassembled WGS sequence"/>
</dbReference>
<keyword evidence="3" id="KW-1185">Reference proteome</keyword>
<feature type="region of interest" description="Disordered" evidence="1">
    <location>
        <begin position="43"/>
        <end position="75"/>
    </location>
</feature>
<evidence type="ECO:0000313" key="2">
    <source>
        <dbReference type="EMBL" id="GAA1294345.1"/>
    </source>
</evidence>
<dbReference type="EMBL" id="BAAAIH010000056">
    <property type="protein sequence ID" value="GAA1294345.1"/>
    <property type="molecule type" value="Genomic_DNA"/>
</dbReference>
<evidence type="ECO:0000313" key="3">
    <source>
        <dbReference type="Proteomes" id="UP001500282"/>
    </source>
</evidence>
<reference evidence="2 3" key="1">
    <citation type="journal article" date="2019" name="Int. J. Syst. Evol. Microbiol.">
        <title>The Global Catalogue of Microorganisms (GCM) 10K type strain sequencing project: providing services to taxonomists for standard genome sequencing and annotation.</title>
        <authorList>
            <consortium name="The Broad Institute Genomics Platform"/>
            <consortium name="The Broad Institute Genome Sequencing Center for Infectious Disease"/>
            <person name="Wu L."/>
            <person name="Ma J."/>
        </authorList>
    </citation>
    <scope>NUCLEOTIDE SEQUENCE [LARGE SCALE GENOMIC DNA]</scope>
    <source>
        <strain evidence="2 3">JCM 11448</strain>
    </source>
</reference>
<proteinExistence type="predicted"/>
<sequence length="123" mass="12250">MLGEGGLAGPGWSGDAEQTAAACVGQALGALKELLGSHKRALSAGPGILRDGGDGAGSSDRRPCPGAPVAGIREVTHRRSLPLAPRDLRVVLSPPATRAGVTGAAHMVADALFDPVAVGSQLR</sequence>
<name>A0ABN1XGM2_9ACTN</name>
<protein>
    <submittedName>
        <fullName evidence="2">Uncharacterized protein</fullName>
    </submittedName>
</protein>
<gene>
    <name evidence="2" type="ORF">GCM10009579_70720</name>
</gene>
<evidence type="ECO:0000256" key="1">
    <source>
        <dbReference type="SAM" id="MobiDB-lite"/>
    </source>
</evidence>